<evidence type="ECO:0000313" key="4">
    <source>
        <dbReference type="EMBL" id="RKG53966.1"/>
    </source>
</evidence>
<feature type="transmembrane region" description="Helical" evidence="2">
    <location>
        <begin position="181"/>
        <end position="201"/>
    </location>
</feature>
<dbReference type="GO" id="GO:0003730">
    <property type="term" value="F:mRNA 3'-UTR binding"/>
    <property type="evidence" value="ECO:0007669"/>
    <property type="project" value="TreeGrafter"/>
</dbReference>
<dbReference type="CDD" id="cd04458">
    <property type="entry name" value="CSP_CDS"/>
    <property type="match status" value="1"/>
</dbReference>
<dbReference type="InterPro" id="IPR011129">
    <property type="entry name" value="CSD"/>
</dbReference>
<dbReference type="Pfam" id="PF00313">
    <property type="entry name" value="CSD"/>
    <property type="match status" value="1"/>
</dbReference>
<proteinExistence type="predicted"/>
<evidence type="ECO:0000256" key="1">
    <source>
        <dbReference type="ARBA" id="ARBA00022553"/>
    </source>
</evidence>
<dbReference type="InterPro" id="IPR002059">
    <property type="entry name" value="CSP_DNA-bd"/>
</dbReference>
<keyword evidence="1" id="KW-0597">Phosphoprotein</keyword>
<protein>
    <submittedName>
        <fullName evidence="4">DUF1294 domain-containing protein</fullName>
    </submittedName>
</protein>
<dbReference type="EMBL" id="RAXZ01000005">
    <property type="protein sequence ID" value="RKG53966.1"/>
    <property type="molecule type" value="Genomic_DNA"/>
</dbReference>
<dbReference type="SMART" id="SM00357">
    <property type="entry name" value="CSP"/>
    <property type="match status" value="1"/>
</dbReference>
<comment type="caution">
    <text evidence="4">The sequence shown here is derived from an EMBL/GenBank/DDBJ whole genome shotgun (WGS) entry which is preliminary data.</text>
</comment>
<dbReference type="InterPro" id="IPR010718">
    <property type="entry name" value="DUF1294"/>
</dbReference>
<reference evidence="4 5" key="1">
    <citation type="submission" date="2018-09" db="EMBL/GenBank/DDBJ databases">
        <title>The draft genome of Acinetobacter spp. strains.</title>
        <authorList>
            <person name="Qin J."/>
            <person name="Feng Y."/>
            <person name="Zong Z."/>
        </authorList>
    </citation>
    <scope>NUCLEOTIDE SEQUENCE [LARGE SCALE GENOMIC DNA]</scope>
    <source>
        <strain evidence="4 5">WCHAc060002</strain>
    </source>
</reference>
<dbReference type="GO" id="GO:0005829">
    <property type="term" value="C:cytosol"/>
    <property type="evidence" value="ECO:0007669"/>
    <property type="project" value="UniProtKB-ARBA"/>
</dbReference>
<dbReference type="AlphaFoldDB" id="A0A3A8G7M2"/>
<keyword evidence="2" id="KW-1133">Transmembrane helix</keyword>
<dbReference type="Gene3D" id="2.40.50.140">
    <property type="entry name" value="Nucleic acid-binding proteins"/>
    <property type="match status" value="1"/>
</dbReference>
<feature type="domain" description="CSD" evidence="3">
    <location>
        <begin position="2"/>
        <end position="67"/>
    </location>
</feature>
<dbReference type="InterPro" id="IPR052069">
    <property type="entry name" value="Ca-reg_mRNA-binding_domain"/>
</dbReference>
<dbReference type="PANTHER" id="PTHR12962">
    <property type="entry name" value="CALCIUM-REGULATED HEAT STABLE PROTEIN CRHSP-24-RELATED"/>
    <property type="match status" value="1"/>
</dbReference>
<dbReference type="GO" id="GO:0043488">
    <property type="term" value="P:regulation of mRNA stability"/>
    <property type="evidence" value="ECO:0007669"/>
    <property type="project" value="TreeGrafter"/>
</dbReference>
<dbReference type="SUPFAM" id="SSF50249">
    <property type="entry name" value="Nucleic acid-binding proteins"/>
    <property type="match status" value="1"/>
</dbReference>
<feature type="transmembrane region" description="Helical" evidence="2">
    <location>
        <begin position="114"/>
        <end position="132"/>
    </location>
</feature>
<dbReference type="PROSITE" id="PS51857">
    <property type="entry name" value="CSD_2"/>
    <property type="match status" value="1"/>
</dbReference>
<sequence length="205" mass="24278">MHSKGTLTTWKDEQGFGFATTEQQTDKVFVHIKNFSYKTRRPCEGDQLVYDIQMDANQRPQAVNIQFLHDFERKKLRNQRHNQAEEGKQLLSKIAAYPFILVLLILCFWGKISIWVLGYYIVLSLLTFFLYWQDKNAAQKNQRRTPEKTLHQWSFLGGWMGALIAQLSLRHKSQKKEFRETFWLTVLGNIIVFAVFVYFTWPSTF</sequence>
<dbReference type="InterPro" id="IPR012340">
    <property type="entry name" value="NA-bd_OB-fold"/>
</dbReference>
<name>A0A3A8G7M2_9GAMM</name>
<dbReference type="Proteomes" id="UP000281084">
    <property type="component" value="Unassembled WGS sequence"/>
</dbReference>
<keyword evidence="2" id="KW-0812">Transmembrane</keyword>
<gene>
    <name evidence="4" type="ORF">D7V64_06040</name>
</gene>
<dbReference type="RefSeq" id="WP_120367166.1">
    <property type="nucleotide sequence ID" value="NZ_RAXZ01000005.1"/>
</dbReference>
<dbReference type="Pfam" id="PF06961">
    <property type="entry name" value="DUF1294"/>
    <property type="match status" value="1"/>
</dbReference>
<feature type="transmembrane region" description="Helical" evidence="2">
    <location>
        <begin position="90"/>
        <end position="109"/>
    </location>
</feature>
<evidence type="ECO:0000313" key="5">
    <source>
        <dbReference type="Proteomes" id="UP000281084"/>
    </source>
</evidence>
<accession>A0A3A8G7M2</accession>
<organism evidence="4 5">
    <name type="scientific">Acinetobacter cumulans</name>
    <dbReference type="NCBI Taxonomy" id="2136182"/>
    <lineage>
        <taxon>Bacteria</taxon>
        <taxon>Pseudomonadati</taxon>
        <taxon>Pseudomonadota</taxon>
        <taxon>Gammaproteobacteria</taxon>
        <taxon>Moraxellales</taxon>
        <taxon>Moraxellaceae</taxon>
        <taxon>Acinetobacter</taxon>
    </lineage>
</organism>
<evidence type="ECO:0000259" key="3">
    <source>
        <dbReference type="PROSITE" id="PS51857"/>
    </source>
</evidence>
<keyword evidence="2" id="KW-0472">Membrane</keyword>
<dbReference type="PANTHER" id="PTHR12962:SF1">
    <property type="entry name" value="COLD SHOCK DOMAIN-CONTAINING PROTEIN CG9705"/>
    <property type="match status" value="1"/>
</dbReference>
<evidence type="ECO:0000256" key="2">
    <source>
        <dbReference type="SAM" id="Phobius"/>
    </source>
</evidence>